<evidence type="ECO:0000256" key="1">
    <source>
        <dbReference type="ARBA" id="ARBA00004141"/>
    </source>
</evidence>
<evidence type="ECO:0000313" key="7">
    <source>
        <dbReference type="EMBL" id="OAE18661.1"/>
    </source>
</evidence>
<keyword evidence="8" id="KW-1185">Reference proteome</keyword>
<dbReference type="GO" id="GO:0015297">
    <property type="term" value="F:antiporter activity"/>
    <property type="evidence" value="ECO:0007669"/>
    <property type="project" value="InterPro"/>
</dbReference>
<feature type="transmembrane region" description="Helical" evidence="6">
    <location>
        <begin position="445"/>
        <end position="467"/>
    </location>
</feature>
<dbReference type="GO" id="GO:0042910">
    <property type="term" value="F:xenobiotic transmembrane transporter activity"/>
    <property type="evidence" value="ECO:0007669"/>
    <property type="project" value="InterPro"/>
</dbReference>
<evidence type="ECO:0000256" key="2">
    <source>
        <dbReference type="ARBA" id="ARBA00010199"/>
    </source>
</evidence>
<name>A0A176VEC1_MARPO</name>
<protein>
    <recommendedName>
        <fullName evidence="6">Protein DETOXIFICATION</fullName>
    </recommendedName>
    <alternativeName>
        <fullName evidence="6">Multidrug and toxic compound extrusion protein</fullName>
    </alternativeName>
</protein>
<keyword evidence="4 6" id="KW-1133">Transmembrane helix</keyword>
<dbReference type="AlphaFoldDB" id="A0A176VEC1"/>
<feature type="transmembrane region" description="Helical" evidence="6">
    <location>
        <begin position="163"/>
        <end position="181"/>
    </location>
</feature>
<feature type="transmembrane region" description="Helical" evidence="6">
    <location>
        <begin position="379"/>
        <end position="399"/>
    </location>
</feature>
<evidence type="ECO:0000256" key="6">
    <source>
        <dbReference type="RuleBase" id="RU004914"/>
    </source>
</evidence>
<dbReference type="Proteomes" id="UP000077202">
    <property type="component" value="Unassembled WGS sequence"/>
</dbReference>
<dbReference type="NCBIfam" id="TIGR00797">
    <property type="entry name" value="matE"/>
    <property type="match status" value="1"/>
</dbReference>
<evidence type="ECO:0000256" key="3">
    <source>
        <dbReference type="ARBA" id="ARBA00022692"/>
    </source>
</evidence>
<organism evidence="7 8">
    <name type="scientific">Marchantia polymorpha subsp. ruderalis</name>
    <dbReference type="NCBI Taxonomy" id="1480154"/>
    <lineage>
        <taxon>Eukaryota</taxon>
        <taxon>Viridiplantae</taxon>
        <taxon>Streptophyta</taxon>
        <taxon>Embryophyta</taxon>
        <taxon>Marchantiophyta</taxon>
        <taxon>Marchantiopsida</taxon>
        <taxon>Marchantiidae</taxon>
        <taxon>Marchantiales</taxon>
        <taxon>Marchantiaceae</taxon>
        <taxon>Marchantia</taxon>
    </lineage>
</organism>
<dbReference type="GO" id="GO:1990961">
    <property type="term" value="P:xenobiotic detoxification by transmembrane export across the plasma membrane"/>
    <property type="evidence" value="ECO:0007669"/>
    <property type="project" value="InterPro"/>
</dbReference>
<evidence type="ECO:0000256" key="4">
    <source>
        <dbReference type="ARBA" id="ARBA00022989"/>
    </source>
</evidence>
<sequence length="583" mass="64097">MASVNVNNGPSSNLSEPLLEDDIDGRLRERGDYWSWLTGEVKQQVRLAAPIIIVNLLLFSVNCVSLMFVGHLGELALASASIATALATISGYTVLMGMACALETLCGQAYGEKQYPLLGIYLQQAIWIFNCLAVLVAFIWLNMAPILKFMGQDATISDGAGVYARYLIPTLFSYATLQPLVKFLQAQNAGLPMAIFSAITLCGHIPLCYYLVFTRGLGVRGAAIANGISEWLNVIFLVLFIKFSPRFSSTWRGFQRRAFGDVWRFFRVAIPSTVMLCMDAWTFQIVVLLSGHLPNPKLEISALSICLNTITILYMFHYGLSAALSMRVSTELRAKRPGHARGAVGVTLTLAIIEGIITAVGLYSLRFLWPRVYTHDPKVIKFVAAIVPVLSVMAVVDAFEGTLNGVARGCGWQLLAACTNLVAFYGVGVPSAAVLAFVFNLTGRGLWLGIIMGLCTQAVIVGTITYFTNWEKQTYLLTAASVRDPGLIASIEERGDSKSGIRLILQVDGSMYHGWMDGWMAGWMGAAFLNPDKVTRNEYLRLADCKCKSRVRTPVTSKQLSIVIEIEVTRQPDRKHEDNRIEN</sequence>
<dbReference type="EMBL" id="LVLJ01004027">
    <property type="protein sequence ID" value="OAE18661.1"/>
    <property type="molecule type" value="Genomic_DNA"/>
</dbReference>
<comment type="similarity">
    <text evidence="2 6">Belongs to the multi antimicrobial extrusion (MATE) (TC 2.A.66.1) family.</text>
</comment>
<feature type="transmembrane region" description="Helical" evidence="6">
    <location>
        <begin position="120"/>
        <end position="143"/>
    </location>
</feature>
<dbReference type="CDD" id="cd13132">
    <property type="entry name" value="MATE_eukaryotic"/>
    <property type="match status" value="1"/>
</dbReference>
<evidence type="ECO:0000313" key="8">
    <source>
        <dbReference type="Proteomes" id="UP000077202"/>
    </source>
</evidence>
<dbReference type="Pfam" id="PF01554">
    <property type="entry name" value="MatE"/>
    <property type="match status" value="2"/>
</dbReference>
<feature type="transmembrane region" description="Helical" evidence="6">
    <location>
        <begin position="342"/>
        <end position="367"/>
    </location>
</feature>
<dbReference type="InterPro" id="IPR045069">
    <property type="entry name" value="MATE_euk"/>
</dbReference>
<feature type="transmembrane region" description="Helical" evidence="6">
    <location>
        <begin position="47"/>
        <end position="69"/>
    </location>
</feature>
<feature type="transmembrane region" description="Helical" evidence="6">
    <location>
        <begin position="265"/>
        <end position="288"/>
    </location>
</feature>
<keyword evidence="5 6" id="KW-0472">Membrane</keyword>
<gene>
    <name evidence="7" type="ORF">AXG93_3810s1320</name>
</gene>
<feature type="transmembrane region" description="Helical" evidence="6">
    <location>
        <begin position="224"/>
        <end position="244"/>
    </location>
</feature>
<dbReference type="InterPro" id="IPR002528">
    <property type="entry name" value="MATE_fam"/>
</dbReference>
<feature type="transmembrane region" description="Helical" evidence="6">
    <location>
        <begin position="411"/>
        <end position="439"/>
    </location>
</feature>
<feature type="transmembrane region" description="Helical" evidence="6">
    <location>
        <begin position="75"/>
        <end position="99"/>
    </location>
</feature>
<feature type="transmembrane region" description="Helical" evidence="6">
    <location>
        <begin position="193"/>
        <end position="212"/>
    </location>
</feature>
<proteinExistence type="inferred from homology"/>
<reference evidence="7" key="1">
    <citation type="submission" date="2016-03" db="EMBL/GenBank/DDBJ databases">
        <title>Mechanisms controlling the formation of the plant cell surface in tip-growing cells are functionally conserved among land plants.</title>
        <authorList>
            <person name="Honkanen S."/>
            <person name="Jones V.A."/>
            <person name="Morieri G."/>
            <person name="Champion C."/>
            <person name="Hetherington A.J."/>
            <person name="Kelly S."/>
            <person name="Saint-Marcoux D."/>
            <person name="Proust H."/>
            <person name="Prescott H."/>
            <person name="Dolan L."/>
        </authorList>
    </citation>
    <scope>NUCLEOTIDE SEQUENCE [LARGE SCALE GENOMIC DNA]</scope>
    <source>
        <tissue evidence="7">Whole gametophyte</tissue>
    </source>
</reference>
<comment type="subcellular location">
    <subcellularLocation>
        <location evidence="1">Membrane</location>
        <topology evidence="1">Multi-pass membrane protein</topology>
    </subcellularLocation>
</comment>
<feature type="transmembrane region" description="Helical" evidence="6">
    <location>
        <begin position="300"/>
        <end position="321"/>
    </location>
</feature>
<keyword evidence="3 6" id="KW-0812">Transmembrane</keyword>
<accession>A0A176VEC1</accession>
<dbReference type="GO" id="GO:0016020">
    <property type="term" value="C:membrane"/>
    <property type="evidence" value="ECO:0007669"/>
    <property type="project" value="UniProtKB-SubCell"/>
</dbReference>
<comment type="caution">
    <text evidence="7">The sequence shown here is derived from an EMBL/GenBank/DDBJ whole genome shotgun (WGS) entry which is preliminary data.</text>
</comment>
<dbReference type="PANTHER" id="PTHR11206">
    <property type="entry name" value="MULTIDRUG RESISTANCE PROTEIN"/>
    <property type="match status" value="1"/>
</dbReference>
<evidence type="ECO:0000256" key="5">
    <source>
        <dbReference type="ARBA" id="ARBA00023136"/>
    </source>
</evidence>